<comment type="caution">
    <text evidence="1">The sequence shown here is derived from an EMBL/GenBank/DDBJ whole genome shotgun (WGS) entry which is preliminary data.</text>
</comment>
<accession>A0ACB8WXF5</accession>
<proteinExistence type="predicted"/>
<feature type="non-terminal residue" evidence="1">
    <location>
        <position position="1"/>
    </location>
</feature>
<dbReference type="EMBL" id="CM041535">
    <property type="protein sequence ID" value="KAI3372280.1"/>
    <property type="molecule type" value="Genomic_DNA"/>
</dbReference>
<organism evidence="1 2">
    <name type="scientific">Scortum barcoo</name>
    <name type="common">barcoo grunter</name>
    <dbReference type="NCBI Taxonomy" id="214431"/>
    <lineage>
        <taxon>Eukaryota</taxon>
        <taxon>Metazoa</taxon>
        <taxon>Chordata</taxon>
        <taxon>Craniata</taxon>
        <taxon>Vertebrata</taxon>
        <taxon>Euteleostomi</taxon>
        <taxon>Actinopterygii</taxon>
        <taxon>Neopterygii</taxon>
        <taxon>Teleostei</taxon>
        <taxon>Neoteleostei</taxon>
        <taxon>Acanthomorphata</taxon>
        <taxon>Eupercaria</taxon>
        <taxon>Centrarchiformes</taxon>
        <taxon>Terapontoidei</taxon>
        <taxon>Terapontidae</taxon>
        <taxon>Scortum</taxon>
    </lineage>
</organism>
<reference evidence="1" key="1">
    <citation type="submission" date="2022-04" db="EMBL/GenBank/DDBJ databases">
        <title>Jade perch genome.</title>
        <authorList>
            <person name="Chao B."/>
        </authorList>
    </citation>
    <scope>NUCLEOTIDE SEQUENCE</scope>
    <source>
        <strain evidence="1">CB-2022</strain>
    </source>
</reference>
<keyword evidence="2" id="KW-1185">Reference proteome</keyword>
<name>A0ACB8WXF5_9TELE</name>
<evidence type="ECO:0000313" key="2">
    <source>
        <dbReference type="Proteomes" id="UP000831701"/>
    </source>
</evidence>
<protein>
    <submittedName>
        <fullName evidence="1">Uncharacterized protein</fullName>
    </submittedName>
</protein>
<gene>
    <name evidence="1" type="ORF">L3Q82_022793</name>
</gene>
<sequence length="131" mass="14746">QDLQHVLERFAAECEAAGMRISTSKFRGHGSRPGKGWRALSRWVGGEVLPQVEEFKYLGVLFTSEGKMEREIDKADWCSVLQLCGSPVVMMVVRIWPDNSLSVTEAYSEPKHPSQQPPGSSTEREKEKKKP</sequence>
<dbReference type="Proteomes" id="UP000831701">
    <property type="component" value="Chromosome 5"/>
</dbReference>
<evidence type="ECO:0000313" key="1">
    <source>
        <dbReference type="EMBL" id="KAI3372280.1"/>
    </source>
</evidence>